<dbReference type="Proteomes" id="UP000019140">
    <property type="component" value="Unassembled WGS sequence"/>
</dbReference>
<protein>
    <submittedName>
        <fullName evidence="1">Uncharacterized protein</fullName>
    </submittedName>
</protein>
<dbReference type="EMBL" id="AZHX01001608">
    <property type="protein sequence ID" value="ETX01556.1"/>
    <property type="molecule type" value="Genomic_DNA"/>
</dbReference>
<name>W4LV08_9BACT</name>
<evidence type="ECO:0000313" key="2">
    <source>
        <dbReference type="Proteomes" id="UP000019140"/>
    </source>
</evidence>
<accession>W4LV08</accession>
<keyword evidence="2" id="KW-1185">Reference proteome</keyword>
<proteinExistence type="predicted"/>
<comment type="caution">
    <text evidence="1">The sequence shown here is derived from an EMBL/GenBank/DDBJ whole genome shotgun (WGS) entry which is preliminary data.</text>
</comment>
<reference evidence="1 2" key="1">
    <citation type="journal article" date="2014" name="Nature">
        <title>An environmental bacterial taxon with a large and distinct metabolic repertoire.</title>
        <authorList>
            <person name="Wilson M.C."/>
            <person name="Mori T."/>
            <person name="Ruckert C."/>
            <person name="Uria A.R."/>
            <person name="Helf M.J."/>
            <person name="Takada K."/>
            <person name="Gernert C."/>
            <person name="Steffens U.A."/>
            <person name="Heycke N."/>
            <person name="Schmitt S."/>
            <person name="Rinke C."/>
            <person name="Helfrich E.J."/>
            <person name="Brachmann A.O."/>
            <person name="Gurgui C."/>
            <person name="Wakimoto T."/>
            <person name="Kracht M."/>
            <person name="Crusemann M."/>
            <person name="Hentschel U."/>
            <person name="Abe I."/>
            <person name="Matsunaga S."/>
            <person name="Kalinowski J."/>
            <person name="Takeyama H."/>
            <person name="Piel J."/>
        </authorList>
    </citation>
    <scope>NUCLEOTIDE SEQUENCE [LARGE SCALE GENOMIC DNA]</scope>
    <source>
        <strain evidence="2">TSY2</strain>
    </source>
</reference>
<sequence>MKKEIQIYAEDKESDGIPESVSILFMADEMPIGGATAKVDGQGNVTEVMISSDLDGDGQIDTSDEQIMKDIATAFMKVKW</sequence>
<gene>
    <name evidence="1" type="ORF">ETSY2_36995</name>
</gene>
<evidence type="ECO:0000313" key="1">
    <source>
        <dbReference type="EMBL" id="ETX01556.1"/>
    </source>
</evidence>
<organism evidence="1 2">
    <name type="scientific">Candidatus Entotheonella gemina</name>
    <dbReference type="NCBI Taxonomy" id="1429439"/>
    <lineage>
        <taxon>Bacteria</taxon>
        <taxon>Pseudomonadati</taxon>
        <taxon>Nitrospinota/Tectimicrobiota group</taxon>
        <taxon>Candidatus Tectimicrobiota</taxon>
        <taxon>Candidatus Entotheonellia</taxon>
        <taxon>Candidatus Entotheonellales</taxon>
        <taxon>Candidatus Entotheonellaceae</taxon>
        <taxon>Candidatus Entotheonella</taxon>
    </lineage>
</organism>
<dbReference type="AlphaFoldDB" id="W4LV08"/>
<dbReference type="HOGENOM" id="CLU_2583173_0_0_7"/>